<dbReference type="Pfam" id="PF12666">
    <property type="entry name" value="PrgI"/>
    <property type="match status" value="1"/>
</dbReference>
<proteinExistence type="predicted"/>
<dbReference type="RefSeq" id="WP_154433043.1">
    <property type="nucleotide sequence ID" value="NZ_VUMS01000036.1"/>
</dbReference>
<gene>
    <name evidence="2" type="ORF">FYJ57_13460</name>
</gene>
<dbReference type="InterPro" id="IPR024414">
    <property type="entry name" value="Uncharacterised_PrgI"/>
</dbReference>
<accession>A0A7X2P641</accession>
<organism evidence="2 3">
    <name type="scientific">Oliverpabstia intestinalis</name>
    <dbReference type="NCBI Taxonomy" id="2606633"/>
    <lineage>
        <taxon>Bacteria</taxon>
        <taxon>Bacillati</taxon>
        <taxon>Bacillota</taxon>
        <taxon>Clostridia</taxon>
        <taxon>Lachnospirales</taxon>
        <taxon>Lachnospiraceae</taxon>
        <taxon>Oliverpabstia</taxon>
    </lineage>
</organism>
<evidence type="ECO:0000256" key="1">
    <source>
        <dbReference type="SAM" id="Phobius"/>
    </source>
</evidence>
<keyword evidence="3" id="KW-1185">Reference proteome</keyword>
<dbReference type="Proteomes" id="UP000440513">
    <property type="component" value="Unassembled WGS sequence"/>
</dbReference>
<feature type="transmembrane region" description="Helical" evidence="1">
    <location>
        <begin position="26"/>
        <end position="44"/>
    </location>
</feature>
<keyword evidence="1" id="KW-0812">Transmembrane</keyword>
<evidence type="ECO:0000313" key="3">
    <source>
        <dbReference type="Proteomes" id="UP000440513"/>
    </source>
</evidence>
<reference evidence="2 3" key="1">
    <citation type="submission" date="2019-08" db="EMBL/GenBank/DDBJ databases">
        <title>In-depth cultivation of the pig gut microbiome towards novel bacterial diversity and tailored functional studies.</title>
        <authorList>
            <person name="Wylensek D."/>
            <person name="Hitch T.C.A."/>
            <person name="Clavel T."/>
        </authorList>
    </citation>
    <scope>NUCLEOTIDE SEQUENCE [LARGE SCALE GENOMIC DNA]</scope>
    <source>
        <strain evidence="2 3">BSM-380-WT-5A</strain>
    </source>
</reference>
<keyword evidence="1" id="KW-1133">Transmembrane helix</keyword>
<feature type="transmembrane region" description="Helical" evidence="1">
    <location>
        <begin position="53"/>
        <end position="74"/>
    </location>
</feature>
<name>A0A7X2P641_9FIRM</name>
<protein>
    <submittedName>
        <fullName evidence="2">PrgI family protein</fullName>
    </submittedName>
</protein>
<sequence length="138" mass="16135">MIEIQVPKDITTYKTKTVGPLTMRQLVILMLVIAMDFLLYTAVLKDRNLSAEAIMYIAALIDTPVFAFMFEIYGMPMEKFILIFLLCNVLAPGRRIYTGSLRKEVDVPISQKKEKQIRKLRKRMIRESRKKETLKVYK</sequence>
<keyword evidence="1" id="KW-0472">Membrane</keyword>
<comment type="caution">
    <text evidence="2">The sequence shown here is derived from an EMBL/GenBank/DDBJ whole genome shotgun (WGS) entry which is preliminary data.</text>
</comment>
<dbReference type="AlphaFoldDB" id="A0A7X2P641"/>
<evidence type="ECO:0000313" key="2">
    <source>
        <dbReference type="EMBL" id="MST67692.1"/>
    </source>
</evidence>
<dbReference type="EMBL" id="VUMS01000036">
    <property type="protein sequence ID" value="MST67692.1"/>
    <property type="molecule type" value="Genomic_DNA"/>
</dbReference>